<evidence type="ECO:0000256" key="1">
    <source>
        <dbReference type="SAM" id="MobiDB-lite"/>
    </source>
</evidence>
<name>Q75CJ4_EREGS</name>
<feature type="compositionally biased region" description="Polar residues" evidence="1">
    <location>
        <begin position="387"/>
        <end position="433"/>
    </location>
</feature>
<dbReference type="GeneID" id="4619449"/>
<dbReference type="STRING" id="284811.Q75CJ4"/>
<evidence type="ECO:0000313" key="3">
    <source>
        <dbReference type="Proteomes" id="UP000000591"/>
    </source>
</evidence>
<dbReference type="InParanoid" id="Q75CJ4"/>
<dbReference type="AlphaFoldDB" id="Q75CJ4"/>
<organism evidence="2 3">
    <name type="scientific">Eremothecium gossypii (strain ATCC 10895 / CBS 109.51 / FGSC 9923 / NRRL Y-1056)</name>
    <name type="common">Yeast</name>
    <name type="synonym">Ashbya gossypii</name>
    <dbReference type="NCBI Taxonomy" id="284811"/>
    <lineage>
        <taxon>Eukaryota</taxon>
        <taxon>Fungi</taxon>
        <taxon>Dikarya</taxon>
        <taxon>Ascomycota</taxon>
        <taxon>Saccharomycotina</taxon>
        <taxon>Saccharomycetes</taxon>
        <taxon>Saccharomycetales</taxon>
        <taxon>Saccharomycetaceae</taxon>
        <taxon>Eremothecium</taxon>
    </lineage>
</organism>
<dbReference type="OMA" id="YGTENTE"/>
<evidence type="ECO:0000313" key="2">
    <source>
        <dbReference type="EMBL" id="AAS51153.1"/>
    </source>
</evidence>
<gene>
    <name evidence="2" type="ORF">AGOS_ACL075C</name>
</gene>
<feature type="region of interest" description="Disordered" evidence="1">
    <location>
        <begin position="234"/>
        <end position="255"/>
    </location>
</feature>
<feature type="region of interest" description="Disordered" evidence="1">
    <location>
        <begin position="812"/>
        <end position="848"/>
    </location>
</feature>
<feature type="region of interest" description="Disordered" evidence="1">
    <location>
        <begin position="289"/>
        <end position="512"/>
    </location>
</feature>
<feature type="compositionally biased region" description="Basic residues" evidence="1">
    <location>
        <begin position="839"/>
        <end position="848"/>
    </location>
</feature>
<feature type="compositionally biased region" description="Low complexity" evidence="1">
    <location>
        <begin position="613"/>
        <end position="634"/>
    </location>
</feature>
<reference evidence="3" key="2">
    <citation type="journal article" date="2013" name="G3 (Bethesda)">
        <title>Genomes of Ashbya fungi isolated from insects reveal four mating-type loci, numerous translocations, lack of transposons, and distinct gene duplications.</title>
        <authorList>
            <person name="Dietrich F.S."/>
            <person name="Voegeli S."/>
            <person name="Kuo S."/>
            <person name="Philippsen P."/>
        </authorList>
    </citation>
    <scope>GENOME REANNOTATION</scope>
    <source>
        <strain evidence="3">ATCC 10895 / CBS 109.51 / FGSC 9923 / NRRL Y-1056</strain>
    </source>
</reference>
<dbReference type="OrthoDB" id="4070102at2759"/>
<protein>
    <submittedName>
        <fullName evidence="2">ACL075Cp</fullName>
    </submittedName>
</protein>
<feature type="compositionally biased region" description="Polar residues" evidence="1">
    <location>
        <begin position="812"/>
        <end position="823"/>
    </location>
</feature>
<feature type="compositionally biased region" description="Polar residues" evidence="1">
    <location>
        <begin position="458"/>
        <end position="467"/>
    </location>
</feature>
<feature type="compositionally biased region" description="Polar residues" evidence="1">
    <location>
        <begin position="490"/>
        <end position="502"/>
    </location>
</feature>
<dbReference type="eggNOG" id="KOG4719">
    <property type="taxonomic scope" value="Eukaryota"/>
</dbReference>
<reference evidence="2 3" key="1">
    <citation type="journal article" date="2004" name="Science">
        <title>The Ashbya gossypii genome as a tool for mapping the ancient Saccharomyces cerevisiae genome.</title>
        <authorList>
            <person name="Dietrich F.S."/>
            <person name="Voegeli S."/>
            <person name="Brachat S."/>
            <person name="Lerch A."/>
            <person name="Gates K."/>
            <person name="Steiner S."/>
            <person name="Mohr C."/>
            <person name="Pohlmann R."/>
            <person name="Luedi P."/>
            <person name="Choi S."/>
            <person name="Wing R.A."/>
            <person name="Flavier A."/>
            <person name="Gaffney T.D."/>
            <person name="Philippsen P."/>
        </authorList>
    </citation>
    <scope>NUCLEOTIDE SEQUENCE [LARGE SCALE GENOMIC DNA]</scope>
    <source>
        <strain evidence="3">ATCC 10895 / CBS 109.51 / FGSC 9923 / NRRL Y-1056</strain>
    </source>
</reference>
<feature type="compositionally biased region" description="Polar residues" evidence="1">
    <location>
        <begin position="547"/>
        <end position="571"/>
    </location>
</feature>
<dbReference type="HOGENOM" id="CLU_316464_0_0_1"/>
<dbReference type="RefSeq" id="NP_983329.1">
    <property type="nucleotide sequence ID" value="NM_208682.1"/>
</dbReference>
<proteinExistence type="predicted"/>
<keyword evidence="3" id="KW-1185">Reference proteome</keyword>
<feature type="region of interest" description="Disordered" evidence="1">
    <location>
        <begin position="547"/>
        <end position="634"/>
    </location>
</feature>
<sequence length="848" mass="87740">MSTSSPAKNKRSISSAIAGLFRRPADGASTAECADCSTELPIEYESNTSSDTVIKRPRAGVRGAEPLILYESDVAVRPPVLPILPLQRLRMLRHRQELRRRQYQLAPLVQSGHGGRIVSEASGEGWRRIAGGTRSASALGRAGTGKKGRLWSSNFEYDLSEYDVLKKQKLNTRDAKDITMLDSPKLSEEVVLKNGAARRDAGEPPFSSNLSRAQLKLLTGCESPALLRGEAAAGGKSIDGRTPYSKPHDGAAAGPKKMPSVGFDFLLKADADTPSKTKLPALPAPAVSLTLDENRPAQPSRAEETVRPAETPSAPLLAFGNQGQDVSKPAAQPQLSFTFGAPKAAGGKDVAEPAIKATSPEESTKKPAFSFNISNGGANKAPFSFGASAQTQNSGTTSNTPNGGAQGSAKPTFSFGQNFGASQQAENKPNTTSSEDKSSPSKDAPAPPIFGNGKPTVSGFSFSNGSREATVPSKKADSTSGNPTLMFGNGIQNKEPQTTPTFSDDKKDTSSKPTFQFVIPAKSNTNASNTNTTFGTTMNGNSVSSATNLFSGSSSETAKSSNNQAVPTLSDGSAVKGTSLDRQNTLSPVTFGAPSAQPTTSGSLGAAPFSFKTTTPDTSNPTNPPSLLFGNNVNGNGSLSSTSAPVTSGAASNSGGFKFDMSGFKNNQGVTSPVPTFSMNNNVSQRPGNNMALNGSSMSIANAPQPQQATAFGFPQDSVSNGTTAFGSGLTTANNSPAFGISTNNNNSNNNQPAAAFTFGSNAGSPAPSLFANSASSALQNNRPVAFTPSSSVNLNFGGAPAASLDPSQVFGQAATGQPQNSGFGMPQQPMMHLPPGRRIARMRARRG</sequence>
<dbReference type="Proteomes" id="UP000000591">
    <property type="component" value="Chromosome III"/>
</dbReference>
<accession>Q75CJ4</accession>
<dbReference type="EMBL" id="AE016816">
    <property type="protein sequence ID" value="AAS51153.1"/>
    <property type="molecule type" value="Genomic_DNA"/>
</dbReference>
<dbReference type="KEGG" id="ago:AGOS_ACL075C"/>